<dbReference type="OrthoDB" id="4959196at2759"/>
<dbReference type="Proteomes" id="UP000706124">
    <property type="component" value="Unassembled WGS sequence"/>
</dbReference>
<proteinExistence type="predicted"/>
<gene>
    <name evidence="3" type="ORF">E4U60_003570</name>
</gene>
<evidence type="ECO:0000256" key="1">
    <source>
        <dbReference type="SAM" id="MobiDB-lite"/>
    </source>
</evidence>
<feature type="signal peptide" evidence="2">
    <location>
        <begin position="1"/>
        <end position="19"/>
    </location>
</feature>
<evidence type="ECO:0000313" key="4">
    <source>
        <dbReference type="Proteomes" id="UP000706124"/>
    </source>
</evidence>
<sequence>MRSTAILSAILAASTATQALILVTEPSANTTMTLAPPPLPIKPSGAPIPSGNTTATGLPPVPTAPHPGSSDVPIAGAAMNAQNSLLAMGVAMVMAMITL</sequence>
<name>A0A9P7MID5_9HYPO</name>
<reference evidence="3 4" key="1">
    <citation type="journal article" date="2020" name="bioRxiv">
        <title>Whole genome comparisons of ergot fungi reveals the divergence and evolution of species within the genus Claviceps are the result of varying mechanisms driving genome evolution and host range expansion.</title>
        <authorList>
            <person name="Wyka S.A."/>
            <person name="Mondo S.J."/>
            <person name="Liu M."/>
            <person name="Dettman J."/>
            <person name="Nalam V."/>
            <person name="Broders K.D."/>
        </authorList>
    </citation>
    <scope>NUCLEOTIDE SEQUENCE [LARGE SCALE GENOMIC DNA]</scope>
    <source>
        <strain evidence="3 4">CCC 1485</strain>
    </source>
</reference>
<dbReference type="EMBL" id="SRPO01000029">
    <property type="protein sequence ID" value="KAG5946910.1"/>
    <property type="molecule type" value="Genomic_DNA"/>
</dbReference>
<accession>A0A9P7MID5</accession>
<keyword evidence="2" id="KW-0732">Signal</keyword>
<feature type="region of interest" description="Disordered" evidence="1">
    <location>
        <begin position="33"/>
        <end position="69"/>
    </location>
</feature>
<feature type="chain" id="PRO_5040117269" evidence="2">
    <location>
        <begin position="20"/>
        <end position="99"/>
    </location>
</feature>
<comment type="caution">
    <text evidence="3">The sequence shown here is derived from an EMBL/GenBank/DDBJ whole genome shotgun (WGS) entry which is preliminary data.</text>
</comment>
<keyword evidence="4" id="KW-1185">Reference proteome</keyword>
<organism evidence="3 4">
    <name type="scientific">Claviceps pazoutovae</name>
    <dbReference type="NCBI Taxonomy" id="1649127"/>
    <lineage>
        <taxon>Eukaryota</taxon>
        <taxon>Fungi</taxon>
        <taxon>Dikarya</taxon>
        <taxon>Ascomycota</taxon>
        <taxon>Pezizomycotina</taxon>
        <taxon>Sordariomycetes</taxon>
        <taxon>Hypocreomycetidae</taxon>
        <taxon>Hypocreales</taxon>
        <taxon>Clavicipitaceae</taxon>
        <taxon>Claviceps</taxon>
    </lineage>
</organism>
<evidence type="ECO:0000313" key="3">
    <source>
        <dbReference type="EMBL" id="KAG5946910.1"/>
    </source>
</evidence>
<evidence type="ECO:0000256" key="2">
    <source>
        <dbReference type="SAM" id="SignalP"/>
    </source>
</evidence>
<dbReference type="AlphaFoldDB" id="A0A9P7MID5"/>
<protein>
    <submittedName>
        <fullName evidence="3">Uncharacterized protein</fullName>
    </submittedName>
</protein>